<reference evidence="1" key="1">
    <citation type="submission" date="2020-05" db="EMBL/GenBank/DDBJ databases">
        <authorList>
            <person name="Chiriac C."/>
            <person name="Salcher M."/>
            <person name="Ghai R."/>
            <person name="Kavagutti S V."/>
        </authorList>
    </citation>
    <scope>NUCLEOTIDE SEQUENCE</scope>
</reference>
<gene>
    <name evidence="1" type="ORF">UFOPK3674_01972</name>
</gene>
<evidence type="ECO:0000313" key="1">
    <source>
        <dbReference type="EMBL" id="CAB4943628.1"/>
    </source>
</evidence>
<proteinExistence type="predicted"/>
<name>A0A6J7JJ92_9ZZZZ</name>
<dbReference type="SUPFAM" id="SSF51905">
    <property type="entry name" value="FAD/NAD(P)-binding domain"/>
    <property type="match status" value="1"/>
</dbReference>
<organism evidence="1">
    <name type="scientific">freshwater metagenome</name>
    <dbReference type="NCBI Taxonomy" id="449393"/>
    <lineage>
        <taxon>unclassified sequences</taxon>
        <taxon>metagenomes</taxon>
        <taxon>ecological metagenomes</taxon>
    </lineage>
</organism>
<accession>A0A6J7JJ92</accession>
<protein>
    <submittedName>
        <fullName evidence="1">Unannotated protein</fullName>
    </submittedName>
</protein>
<dbReference type="InterPro" id="IPR036188">
    <property type="entry name" value="FAD/NAD-bd_sf"/>
</dbReference>
<sequence>MLTALLQPLDHLSVLLYEKRDDYTRSRMVQLDPSLVADSVESFRELQSDQDDVEAIFHPLEIQEGVAFRTSIPADLRSLLQQWTLGFSPLNEIEHSLSSLISERQGNSVERLAVKMSEQDIAAAVEPDDIVIDCTGRNSLLRESLTTPGLSSDESQNTVNLELEHSLVITFLYDQSYSCNELCKYYKNSHNRTYKFIPSVARTFSDGNVSHVTGLVNISSEEAATIPQQCDGDWLRANRPEVAKSMDRFIDEIKGETHGEIVGDLNVLSIPLNLYRARNATNRLYLNKNELGYHFRQSPVILAGDSAIGSPYFQSISLGFECAMYLASLIGQPALADGEMLDLYETYIFKQWLRVYMRSKKIKHDKDIFERVDDKIALLELIHLY</sequence>
<dbReference type="EMBL" id="CAFBMX010000014">
    <property type="protein sequence ID" value="CAB4943628.1"/>
    <property type="molecule type" value="Genomic_DNA"/>
</dbReference>
<dbReference type="AlphaFoldDB" id="A0A6J7JJ92"/>